<evidence type="ECO:0000313" key="3">
    <source>
        <dbReference type="Proteomes" id="UP000184499"/>
    </source>
</evidence>
<dbReference type="VEuPathDB" id="FungiDB:ASPBRDRAFT_112742"/>
<evidence type="ECO:0008006" key="4">
    <source>
        <dbReference type="Google" id="ProtNLM"/>
    </source>
</evidence>
<feature type="region of interest" description="Disordered" evidence="1">
    <location>
        <begin position="29"/>
        <end position="58"/>
    </location>
</feature>
<protein>
    <recommendedName>
        <fullName evidence="4">Zn(2)-C6 fungal-type domain-containing protein</fullName>
    </recommendedName>
</protein>
<dbReference type="Proteomes" id="UP000184499">
    <property type="component" value="Unassembled WGS sequence"/>
</dbReference>
<gene>
    <name evidence="2" type="ORF">ASPBRDRAFT_112742</name>
</gene>
<feature type="non-terminal residue" evidence="2">
    <location>
        <position position="1"/>
    </location>
</feature>
<evidence type="ECO:0000256" key="1">
    <source>
        <dbReference type="SAM" id="MobiDB-lite"/>
    </source>
</evidence>
<reference evidence="3" key="1">
    <citation type="journal article" date="2017" name="Genome Biol.">
        <title>Comparative genomics reveals high biological diversity and specific adaptations in the industrially and medically important fungal genus Aspergillus.</title>
        <authorList>
            <person name="de Vries R.P."/>
            <person name="Riley R."/>
            <person name="Wiebenga A."/>
            <person name="Aguilar-Osorio G."/>
            <person name="Amillis S."/>
            <person name="Uchima C.A."/>
            <person name="Anderluh G."/>
            <person name="Asadollahi M."/>
            <person name="Askin M."/>
            <person name="Barry K."/>
            <person name="Battaglia E."/>
            <person name="Bayram O."/>
            <person name="Benocci T."/>
            <person name="Braus-Stromeyer S.A."/>
            <person name="Caldana C."/>
            <person name="Canovas D."/>
            <person name="Cerqueira G.C."/>
            <person name="Chen F."/>
            <person name="Chen W."/>
            <person name="Choi C."/>
            <person name="Clum A."/>
            <person name="Dos Santos R.A."/>
            <person name="Damasio A.R."/>
            <person name="Diallinas G."/>
            <person name="Emri T."/>
            <person name="Fekete E."/>
            <person name="Flipphi M."/>
            <person name="Freyberg S."/>
            <person name="Gallo A."/>
            <person name="Gournas C."/>
            <person name="Habgood R."/>
            <person name="Hainaut M."/>
            <person name="Harispe M.L."/>
            <person name="Henrissat B."/>
            <person name="Hilden K.S."/>
            <person name="Hope R."/>
            <person name="Hossain A."/>
            <person name="Karabika E."/>
            <person name="Karaffa L."/>
            <person name="Karanyi Z."/>
            <person name="Krasevec N."/>
            <person name="Kuo A."/>
            <person name="Kusch H."/>
            <person name="LaButti K."/>
            <person name="Lagendijk E.L."/>
            <person name="Lapidus A."/>
            <person name="Levasseur A."/>
            <person name="Lindquist E."/>
            <person name="Lipzen A."/>
            <person name="Logrieco A.F."/>
            <person name="MacCabe A."/>
            <person name="Maekelae M.R."/>
            <person name="Malavazi I."/>
            <person name="Melin P."/>
            <person name="Meyer V."/>
            <person name="Mielnichuk N."/>
            <person name="Miskei M."/>
            <person name="Molnar A.P."/>
            <person name="Mule G."/>
            <person name="Ngan C.Y."/>
            <person name="Orejas M."/>
            <person name="Orosz E."/>
            <person name="Ouedraogo J.P."/>
            <person name="Overkamp K.M."/>
            <person name="Park H.-S."/>
            <person name="Perrone G."/>
            <person name="Piumi F."/>
            <person name="Punt P.J."/>
            <person name="Ram A.F."/>
            <person name="Ramon A."/>
            <person name="Rauscher S."/>
            <person name="Record E."/>
            <person name="Riano-Pachon D.M."/>
            <person name="Robert V."/>
            <person name="Roehrig J."/>
            <person name="Ruller R."/>
            <person name="Salamov A."/>
            <person name="Salih N.S."/>
            <person name="Samson R.A."/>
            <person name="Sandor E."/>
            <person name="Sanguinetti M."/>
            <person name="Schuetze T."/>
            <person name="Sepcic K."/>
            <person name="Shelest E."/>
            <person name="Sherlock G."/>
            <person name="Sophianopoulou V."/>
            <person name="Squina F.M."/>
            <person name="Sun H."/>
            <person name="Susca A."/>
            <person name="Todd R.B."/>
            <person name="Tsang A."/>
            <person name="Unkles S.E."/>
            <person name="van de Wiele N."/>
            <person name="van Rossen-Uffink D."/>
            <person name="Oliveira J.V."/>
            <person name="Vesth T.C."/>
            <person name="Visser J."/>
            <person name="Yu J.-H."/>
            <person name="Zhou M."/>
            <person name="Andersen M.R."/>
            <person name="Archer D.B."/>
            <person name="Baker S.E."/>
            <person name="Benoit I."/>
            <person name="Brakhage A.A."/>
            <person name="Braus G.H."/>
            <person name="Fischer R."/>
            <person name="Frisvad J.C."/>
            <person name="Goldman G.H."/>
            <person name="Houbraken J."/>
            <person name="Oakley B."/>
            <person name="Pocsi I."/>
            <person name="Scazzocchio C."/>
            <person name="Seiboth B."/>
            <person name="vanKuyk P.A."/>
            <person name="Wortman J."/>
            <person name="Dyer P.S."/>
            <person name="Grigoriev I.V."/>
        </authorList>
    </citation>
    <scope>NUCLEOTIDE SEQUENCE [LARGE SCALE GENOMIC DNA]</scope>
    <source>
        <strain evidence="3">CBS 101740 / IMI 381727 / IBT 21946</strain>
    </source>
</reference>
<keyword evidence="3" id="KW-1185">Reference proteome</keyword>
<dbReference type="AlphaFoldDB" id="A0A1L9V3A2"/>
<feature type="compositionally biased region" description="Low complexity" evidence="1">
    <location>
        <begin position="46"/>
        <end position="58"/>
    </location>
</feature>
<evidence type="ECO:0000313" key="2">
    <source>
        <dbReference type="EMBL" id="OJJ78309.1"/>
    </source>
</evidence>
<dbReference type="RefSeq" id="XP_067485556.1">
    <property type="nucleotide sequence ID" value="XM_067616686.1"/>
</dbReference>
<dbReference type="OrthoDB" id="3266505at2759"/>
<name>A0A1L9V3A2_ASPBC</name>
<organism evidence="2 3">
    <name type="scientific">Aspergillus brasiliensis (strain CBS 101740 / IMI 381727 / IBT 21946)</name>
    <dbReference type="NCBI Taxonomy" id="767769"/>
    <lineage>
        <taxon>Eukaryota</taxon>
        <taxon>Fungi</taxon>
        <taxon>Dikarya</taxon>
        <taxon>Ascomycota</taxon>
        <taxon>Pezizomycotina</taxon>
        <taxon>Eurotiomycetes</taxon>
        <taxon>Eurotiomycetidae</taxon>
        <taxon>Eurotiales</taxon>
        <taxon>Aspergillaceae</taxon>
        <taxon>Aspergillus</taxon>
        <taxon>Aspergillus subgen. Circumdati</taxon>
    </lineage>
</organism>
<accession>A0A1L9V3A2</accession>
<dbReference type="GeneID" id="93569174"/>
<dbReference type="EMBL" id="KV878679">
    <property type="protein sequence ID" value="OJJ78309.1"/>
    <property type="molecule type" value="Genomic_DNA"/>
</dbReference>
<proteinExistence type="predicted"/>
<sequence>LRPPPAFYHHIPEEKRHYYPFTFTSQFNPSEPTDITMNKAPRPLLPKGSPGKCSGPPSCESCVVSGRACVFEPYKDRRRKEALRHAERAAEGGAKQDVYNLVKRMKQSSSVDDSLAELQEMAH</sequence>